<gene>
    <name evidence="1" type="ORF">MENTE1834_LOCUS5980</name>
</gene>
<comment type="caution">
    <text evidence="1">The sequence shown here is derived from an EMBL/GenBank/DDBJ whole genome shotgun (WGS) entry which is preliminary data.</text>
</comment>
<keyword evidence="2" id="KW-1185">Reference proteome</keyword>
<accession>A0ACB0Y0G8</accession>
<sequence length="42" mass="4933">MNGCVFPERCLFFRLLCACYVLYFCLFPENIYGIKINVFSGK</sequence>
<proteinExistence type="predicted"/>
<evidence type="ECO:0000313" key="2">
    <source>
        <dbReference type="Proteomes" id="UP001497535"/>
    </source>
</evidence>
<dbReference type="Proteomes" id="UP001497535">
    <property type="component" value="Unassembled WGS sequence"/>
</dbReference>
<reference evidence="1" key="1">
    <citation type="submission" date="2023-11" db="EMBL/GenBank/DDBJ databases">
        <authorList>
            <person name="Poullet M."/>
        </authorList>
    </citation>
    <scope>NUCLEOTIDE SEQUENCE</scope>
    <source>
        <strain evidence="1">E1834</strain>
    </source>
</reference>
<protein>
    <submittedName>
        <fullName evidence="1">Uncharacterized protein</fullName>
    </submittedName>
</protein>
<organism evidence="1 2">
    <name type="scientific">Meloidogyne enterolobii</name>
    <name type="common">Root-knot nematode worm</name>
    <name type="synonym">Meloidogyne mayaguensis</name>
    <dbReference type="NCBI Taxonomy" id="390850"/>
    <lineage>
        <taxon>Eukaryota</taxon>
        <taxon>Metazoa</taxon>
        <taxon>Ecdysozoa</taxon>
        <taxon>Nematoda</taxon>
        <taxon>Chromadorea</taxon>
        <taxon>Rhabditida</taxon>
        <taxon>Tylenchina</taxon>
        <taxon>Tylenchomorpha</taxon>
        <taxon>Tylenchoidea</taxon>
        <taxon>Meloidogynidae</taxon>
        <taxon>Meloidogyninae</taxon>
        <taxon>Meloidogyne</taxon>
    </lineage>
</organism>
<dbReference type="EMBL" id="CAVMJV010000004">
    <property type="protein sequence ID" value="CAK5026095.1"/>
    <property type="molecule type" value="Genomic_DNA"/>
</dbReference>
<name>A0ACB0Y0G8_MELEN</name>
<evidence type="ECO:0000313" key="1">
    <source>
        <dbReference type="EMBL" id="CAK5026095.1"/>
    </source>
</evidence>